<feature type="binding site" evidence="5">
    <location>
        <position position="115"/>
    </location>
    <ligand>
        <name>substrate</name>
    </ligand>
</feature>
<accession>A0A3A1P5M4</accession>
<dbReference type="InterPro" id="IPR036704">
    <property type="entry name" value="RraA/RraA-like_sf"/>
</dbReference>
<feature type="binding site" evidence="5">
    <location>
        <position position="116"/>
    </location>
    <ligand>
        <name>Mg(2+)</name>
        <dbReference type="ChEBI" id="CHEBI:18420"/>
    </ligand>
</feature>
<dbReference type="Proteomes" id="UP000265366">
    <property type="component" value="Unassembled WGS sequence"/>
</dbReference>
<keyword evidence="7" id="KW-1185">Reference proteome</keyword>
<dbReference type="PANTHER" id="PTHR33254:SF4">
    <property type="entry name" value="4-HYDROXY-4-METHYL-2-OXOGLUTARATE ALDOLASE 3-RELATED"/>
    <property type="match status" value="1"/>
</dbReference>
<feature type="binding site" evidence="5">
    <location>
        <begin position="93"/>
        <end position="96"/>
    </location>
    <ligand>
        <name>substrate</name>
    </ligand>
</feature>
<dbReference type="Pfam" id="PF03737">
    <property type="entry name" value="RraA-like"/>
    <property type="match status" value="1"/>
</dbReference>
<comment type="caution">
    <text evidence="6">The sequence shown here is derived from an EMBL/GenBank/DDBJ whole genome shotgun (WGS) entry which is preliminary data.</text>
</comment>
<gene>
    <name evidence="6" type="ORF">D2V17_15105</name>
</gene>
<dbReference type="InterPro" id="IPR005493">
    <property type="entry name" value="RraA/RraA-like"/>
</dbReference>
<evidence type="ECO:0000256" key="5">
    <source>
        <dbReference type="PIRSR" id="PIRSR605493-1"/>
    </source>
</evidence>
<protein>
    <recommendedName>
        <fullName evidence="2">Putative 4-hydroxy-4-methyl-2-oxoglutarate aldolase</fullName>
    </recommendedName>
    <alternativeName>
        <fullName evidence="3">Regulator of ribonuclease activity homolog</fullName>
    </alternativeName>
    <alternativeName>
        <fullName evidence="4">RraA-like protein</fullName>
    </alternativeName>
</protein>
<dbReference type="RefSeq" id="WP_119593628.1">
    <property type="nucleotide sequence ID" value="NZ_QXFM01000117.1"/>
</dbReference>
<sequence>MDDDLIARLRDLDACALSDALDRLGLGGCVTGLTASAPGVKIAGRVRTVRLAAGPPPNGTRPRHLGAAAIDASDAGDIIVMEQRTGIEAGSWGGILSRAAQHRGVCGVIAEGLVRDIDEAREIGFAVFSRGFTARTARARVHEEATDVPVIVGDVTVRPGDLAFADSSAAIFLPAGQAADIIATAEMIAAREAEMTCRLARGESASEVLGANYEYMLEARNDG</sequence>
<proteinExistence type="predicted"/>
<dbReference type="Gene3D" id="3.50.30.40">
    <property type="entry name" value="Ribonuclease E inhibitor RraA/RraA-like"/>
    <property type="match status" value="1"/>
</dbReference>
<organism evidence="6 7">
    <name type="scientific">Aurantiacibacter xanthus</name>
    <dbReference type="NCBI Taxonomy" id="1784712"/>
    <lineage>
        <taxon>Bacteria</taxon>
        <taxon>Pseudomonadati</taxon>
        <taxon>Pseudomonadota</taxon>
        <taxon>Alphaproteobacteria</taxon>
        <taxon>Sphingomonadales</taxon>
        <taxon>Erythrobacteraceae</taxon>
        <taxon>Aurantiacibacter</taxon>
    </lineage>
</organism>
<evidence type="ECO:0000313" key="7">
    <source>
        <dbReference type="Proteomes" id="UP000265366"/>
    </source>
</evidence>
<evidence type="ECO:0000256" key="3">
    <source>
        <dbReference type="ARBA" id="ARBA00029596"/>
    </source>
</evidence>
<dbReference type="PANTHER" id="PTHR33254">
    <property type="entry name" value="4-HYDROXY-4-METHYL-2-OXOGLUTARATE ALDOLASE 3-RELATED"/>
    <property type="match status" value="1"/>
</dbReference>
<evidence type="ECO:0000313" key="6">
    <source>
        <dbReference type="EMBL" id="RIV82639.1"/>
    </source>
</evidence>
<evidence type="ECO:0000256" key="4">
    <source>
        <dbReference type="ARBA" id="ARBA00030169"/>
    </source>
</evidence>
<dbReference type="SUPFAM" id="SSF89562">
    <property type="entry name" value="RraA-like"/>
    <property type="match status" value="1"/>
</dbReference>
<comment type="cofactor">
    <cofactor evidence="1">
        <name>a divalent metal cation</name>
        <dbReference type="ChEBI" id="CHEBI:60240"/>
    </cofactor>
</comment>
<name>A0A3A1P5M4_9SPHN</name>
<dbReference type="OrthoDB" id="9812532at2"/>
<evidence type="ECO:0000256" key="2">
    <source>
        <dbReference type="ARBA" id="ARBA00016549"/>
    </source>
</evidence>
<dbReference type="GO" id="GO:0008948">
    <property type="term" value="F:oxaloacetate decarboxylase activity"/>
    <property type="evidence" value="ECO:0007669"/>
    <property type="project" value="TreeGrafter"/>
</dbReference>
<keyword evidence="5" id="KW-0479">Metal-binding</keyword>
<dbReference type="AlphaFoldDB" id="A0A3A1P5M4"/>
<reference evidence="6 7" key="1">
    <citation type="submission" date="2018-08" db="EMBL/GenBank/DDBJ databases">
        <title>Erythrobacter zhengii sp.nov., a bacterium isolated from deep-sea sediment.</title>
        <authorList>
            <person name="Fang C."/>
            <person name="Wu Y.-H."/>
            <person name="Sun C."/>
            <person name="Wang H."/>
            <person name="Cheng H."/>
            <person name="Meng F.-X."/>
            <person name="Wang C.-S."/>
            <person name="Xu X.-W."/>
        </authorList>
    </citation>
    <scope>NUCLEOTIDE SEQUENCE [LARGE SCALE GENOMIC DNA]</scope>
    <source>
        <strain evidence="6 7">CCTCC AB 2015396</strain>
    </source>
</reference>
<dbReference type="GO" id="GO:0047443">
    <property type="term" value="F:4-hydroxy-4-methyl-2-oxoglutarate aldolase activity"/>
    <property type="evidence" value="ECO:0007669"/>
    <property type="project" value="TreeGrafter"/>
</dbReference>
<dbReference type="CDD" id="cd16841">
    <property type="entry name" value="RraA_family"/>
    <property type="match status" value="1"/>
</dbReference>
<dbReference type="GO" id="GO:0046872">
    <property type="term" value="F:metal ion binding"/>
    <property type="evidence" value="ECO:0007669"/>
    <property type="project" value="UniProtKB-KW"/>
</dbReference>
<dbReference type="EMBL" id="QXFM01000117">
    <property type="protein sequence ID" value="RIV82639.1"/>
    <property type="molecule type" value="Genomic_DNA"/>
</dbReference>
<comment type="cofactor">
    <cofactor evidence="5">
        <name>Mg(2+)</name>
        <dbReference type="ChEBI" id="CHEBI:18420"/>
    </cofactor>
</comment>
<evidence type="ECO:0000256" key="1">
    <source>
        <dbReference type="ARBA" id="ARBA00001968"/>
    </source>
</evidence>
<keyword evidence="5" id="KW-0460">Magnesium</keyword>